<sequence>MISRRLLTAKPVRYRLRYVDNEMGGKLAGLPDSKGGDGSTSSSWCPVSSGTPQGLAVGPVQFNAFINDLDDELNSTLGLFAEDAKLGVALICWKAGLLFKYDRLEKLGDGNITGFVEQRPKQSWPLGMDKALQ</sequence>
<evidence type="ECO:0000313" key="2">
    <source>
        <dbReference type="Proteomes" id="UP000233556"/>
    </source>
</evidence>
<keyword evidence="1" id="KW-0695">RNA-directed DNA polymerase</keyword>
<evidence type="ECO:0000313" key="1">
    <source>
        <dbReference type="EMBL" id="PKU47528.1"/>
    </source>
</evidence>
<name>A0A2I0UN98_LIMLA</name>
<protein>
    <submittedName>
        <fullName evidence="1">Rna-directed dna polymerase from mobile element jockey-like</fullName>
    </submittedName>
</protein>
<dbReference type="EMBL" id="KZ505676">
    <property type="protein sequence ID" value="PKU47528.1"/>
    <property type="molecule type" value="Genomic_DNA"/>
</dbReference>
<keyword evidence="1" id="KW-0808">Transferase</keyword>
<dbReference type="AlphaFoldDB" id="A0A2I0UN98"/>
<dbReference type="OrthoDB" id="10056483at2759"/>
<keyword evidence="1" id="KW-0548">Nucleotidyltransferase</keyword>
<accession>A0A2I0UN98</accession>
<reference evidence="2" key="2">
    <citation type="submission" date="2017-12" db="EMBL/GenBank/DDBJ databases">
        <title>Genome sequence of the Bar-tailed Godwit (Limosa lapponica baueri).</title>
        <authorList>
            <person name="Lima N.C.B."/>
            <person name="Parody-Merino A.M."/>
            <person name="Battley P.F."/>
            <person name="Fidler A.E."/>
            <person name="Prosdocimi F."/>
        </authorList>
    </citation>
    <scope>NUCLEOTIDE SEQUENCE [LARGE SCALE GENOMIC DNA]</scope>
</reference>
<gene>
    <name evidence="1" type="ORF">llap_2170</name>
</gene>
<organism evidence="1 2">
    <name type="scientific">Limosa lapponica baueri</name>
    <dbReference type="NCBI Taxonomy" id="1758121"/>
    <lineage>
        <taxon>Eukaryota</taxon>
        <taxon>Metazoa</taxon>
        <taxon>Chordata</taxon>
        <taxon>Craniata</taxon>
        <taxon>Vertebrata</taxon>
        <taxon>Euteleostomi</taxon>
        <taxon>Archelosauria</taxon>
        <taxon>Archosauria</taxon>
        <taxon>Dinosauria</taxon>
        <taxon>Saurischia</taxon>
        <taxon>Theropoda</taxon>
        <taxon>Coelurosauria</taxon>
        <taxon>Aves</taxon>
        <taxon>Neognathae</taxon>
        <taxon>Neoaves</taxon>
        <taxon>Charadriiformes</taxon>
        <taxon>Scolopacidae</taxon>
        <taxon>Limosa</taxon>
    </lineage>
</organism>
<dbReference type="GO" id="GO:0003964">
    <property type="term" value="F:RNA-directed DNA polymerase activity"/>
    <property type="evidence" value="ECO:0007669"/>
    <property type="project" value="UniProtKB-KW"/>
</dbReference>
<dbReference type="Proteomes" id="UP000233556">
    <property type="component" value="Unassembled WGS sequence"/>
</dbReference>
<reference evidence="2" key="1">
    <citation type="submission" date="2017-11" db="EMBL/GenBank/DDBJ databases">
        <authorList>
            <person name="Lima N.C."/>
            <person name="Parody-Merino A.M."/>
            <person name="Battley P.F."/>
            <person name="Fidler A.E."/>
            <person name="Prosdocimi F."/>
        </authorList>
    </citation>
    <scope>NUCLEOTIDE SEQUENCE [LARGE SCALE GENOMIC DNA]</scope>
</reference>
<proteinExistence type="predicted"/>
<keyword evidence="2" id="KW-1185">Reference proteome</keyword>